<dbReference type="Gene3D" id="3.90.470.20">
    <property type="entry name" value="4'-phosphopantetheinyl transferase domain"/>
    <property type="match status" value="1"/>
</dbReference>
<gene>
    <name evidence="1" type="ORF">LMG28140_02369</name>
</gene>
<dbReference type="EMBL" id="CAJHCP010000005">
    <property type="protein sequence ID" value="CAD6530605.1"/>
    <property type="molecule type" value="Genomic_DNA"/>
</dbReference>
<name>A0ABN7HPU7_9BURK</name>
<comment type="caution">
    <text evidence="1">The sequence shown here is derived from an EMBL/GenBank/DDBJ whole genome shotgun (WGS) entry which is preliminary data.</text>
</comment>
<keyword evidence="2" id="KW-1185">Reference proteome</keyword>
<sequence length="274" mass="30367">MSIQLAQQFDVPARSAYYDRPREVGFDPCEIRFSAHRMTRQYPSWVDVPCPGELQLWRFRSGWLPVSIQEGEQWLSDAERERARLNPNSALRKRFVGARVVLRWIVANLFKTTPHEVQLIDGPTDQSSVQLTADGHPVTIDIAYGGIWIVIAIASSGLGLGVTMPAPGGENAIPKVKPTSIWPSASPDCHEDRFRYAEEAVQTARYISLSNALKRSSIEVSPQALCNNAVASFVELPGAGRWHIVDVPMPGKIRAAVSVAQPVTRIQAFGWPKN</sequence>
<dbReference type="RefSeq" id="WP_201642479.1">
    <property type="nucleotide sequence ID" value="NZ_CAJHCP010000005.1"/>
</dbReference>
<evidence type="ECO:0000313" key="1">
    <source>
        <dbReference type="EMBL" id="CAD6530605.1"/>
    </source>
</evidence>
<organism evidence="1 2">
    <name type="scientific">Paraburkholderia metrosideri</name>
    <dbReference type="NCBI Taxonomy" id="580937"/>
    <lineage>
        <taxon>Bacteria</taxon>
        <taxon>Pseudomonadati</taxon>
        <taxon>Pseudomonadota</taxon>
        <taxon>Betaproteobacteria</taxon>
        <taxon>Burkholderiales</taxon>
        <taxon>Burkholderiaceae</taxon>
        <taxon>Paraburkholderia</taxon>
    </lineage>
</organism>
<reference evidence="1 2" key="1">
    <citation type="submission" date="2020-10" db="EMBL/GenBank/DDBJ databases">
        <authorList>
            <person name="Peeters C."/>
        </authorList>
    </citation>
    <scope>NUCLEOTIDE SEQUENCE [LARGE SCALE GENOMIC DNA]</scope>
    <source>
        <strain evidence="1 2">LMG 28140</strain>
    </source>
</reference>
<protein>
    <recommendedName>
        <fullName evidence="3">4'-phosphopantetheinyl transferase</fullName>
    </recommendedName>
</protein>
<accession>A0ABN7HPU7</accession>
<dbReference type="Proteomes" id="UP000598032">
    <property type="component" value="Unassembled WGS sequence"/>
</dbReference>
<evidence type="ECO:0008006" key="3">
    <source>
        <dbReference type="Google" id="ProtNLM"/>
    </source>
</evidence>
<evidence type="ECO:0000313" key="2">
    <source>
        <dbReference type="Proteomes" id="UP000598032"/>
    </source>
</evidence>
<proteinExistence type="predicted"/>
<dbReference type="InterPro" id="IPR037143">
    <property type="entry name" value="4-PPantetheinyl_Trfase_dom_sf"/>
</dbReference>